<evidence type="ECO:0000313" key="8">
    <source>
        <dbReference type="EMBL" id="MCD1293410.1"/>
    </source>
</evidence>
<evidence type="ECO:0000313" key="9">
    <source>
        <dbReference type="Proteomes" id="UP001320159"/>
    </source>
</evidence>
<feature type="domain" description="Cytochrome C biogenesis protein transmembrane" evidence="7">
    <location>
        <begin position="7"/>
        <end position="213"/>
    </location>
</feature>
<accession>A0AAP2RCA4</accession>
<dbReference type="InterPro" id="IPR051790">
    <property type="entry name" value="Cytochrome_c-biogenesis_DsbD"/>
</dbReference>
<sequence length="221" mass="23937">METVDFVWAFIAGVVSITSPCVLPLLPGVLAYSTHNNKLTPLAIVFGLTLTFTTLGIVSAVFGSIFIYYIDYIKFLSGIFILIMGLYLLLEPVENLILRMWQKVPFSRVSLSSAEEAGLIGGVLLGISLGIVWMPCIGPILASILVIVAQQGETLYGASLLMVYSAGLGVPMLGIAYMSNILSGRVRAASKYSMIVRRLAGIVLVLLGLYYISELRYLFGI</sequence>
<protein>
    <submittedName>
        <fullName evidence="8">Cytochrome C biogenesis protein</fullName>
    </submittedName>
</protein>
<reference evidence="8 9" key="1">
    <citation type="submission" date="2017-11" db="EMBL/GenBank/DDBJ databases">
        <title>Isolation and Characterization of Family Methanocellaceae Species from Potential Methane Hydrate Area Offshore Southwestern Taiwan.</title>
        <authorList>
            <person name="Zhang W.-L."/>
            <person name="Chen W.-C."/>
            <person name="Lai M.-C."/>
            <person name="Chen S.-C."/>
        </authorList>
    </citation>
    <scope>NUCLEOTIDE SEQUENCE [LARGE SCALE GENOMIC DNA]</scope>
    <source>
        <strain evidence="8 9">CWC-04</strain>
    </source>
</reference>
<name>A0AAP2RCA4_9EURY</name>
<evidence type="ECO:0000256" key="1">
    <source>
        <dbReference type="ARBA" id="ARBA00004141"/>
    </source>
</evidence>
<feature type="transmembrane region" description="Helical" evidence="6">
    <location>
        <begin position="155"/>
        <end position="178"/>
    </location>
</feature>
<feature type="transmembrane region" description="Helical" evidence="6">
    <location>
        <begin position="119"/>
        <end position="149"/>
    </location>
</feature>
<evidence type="ECO:0000256" key="5">
    <source>
        <dbReference type="ARBA" id="ARBA00023136"/>
    </source>
</evidence>
<gene>
    <name evidence="8" type="ORF">CUJ83_00155</name>
</gene>
<keyword evidence="3 6" id="KW-0812">Transmembrane</keyword>
<dbReference type="GO" id="GO:0016020">
    <property type="term" value="C:membrane"/>
    <property type="evidence" value="ECO:0007669"/>
    <property type="project" value="UniProtKB-SubCell"/>
</dbReference>
<keyword evidence="5 6" id="KW-0472">Membrane</keyword>
<keyword evidence="4 6" id="KW-1133">Transmembrane helix</keyword>
<evidence type="ECO:0000256" key="6">
    <source>
        <dbReference type="SAM" id="Phobius"/>
    </source>
</evidence>
<evidence type="ECO:0000256" key="3">
    <source>
        <dbReference type="ARBA" id="ARBA00022692"/>
    </source>
</evidence>
<dbReference type="RefSeq" id="WP_230739153.1">
    <property type="nucleotide sequence ID" value="NZ_PGCK01000001.1"/>
</dbReference>
<dbReference type="InterPro" id="IPR003834">
    <property type="entry name" value="Cyt_c_assmbl_TM_dom"/>
</dbReference>
<keyword evidence="9" id="KW-1185">Reference proteome</keyword>
<comment type="similarity">
    <text evidence="2">Belongs to the DsbD family.</text>
</comment>
<dbReference type="PANTHER" id="PTHR31272:SF9">
    <property type="entry name" value="BLL1027 PROTEIN"/>
    <property type="match status" value="1"/>
</dbReference>
<dbReference type="Proteomes" id="UP001320159">
    <property type="component" value="Unassembled WGS sequence"/>
</dbReference>
<organism evidence="8 9">
    <name type="scientific">Methanooceanicella nereidis</name>
    <dbReference type="NCBI Taxonomy" id="2052831"/>
    <lineage>
        <taxon>Archaea</taxon>
        <taxon>Methanobacteriati</taxon>
        <taxon>Methanobacteriota</taxon>
        <taxon>Stenosarchaea group</taxon>
        <taxon>Methanomicrobia</taxon>
        <taxon>Methanocellales</taxon>
        <taxon>Methanocellaceae</taxon>
        <taxon>Methanooceanicella</taxon>
    </lineage>
</organism>
<feature type="transmembrane region" description="Helical" evidence="6">
    <location>
        <begin position="6"/>
        <end position="30"/>
    </location>
</feature>
<evidence type="ECO:0000259" key="7">
    <source>
        <dbReference type="Pfam" id="PF02683"/>
    </source>
</evidence>
<evidence type="ECO:0000256" key="4">
    <source>
        <dbReference type="ARBA" id="ARBA00022989"/>
    </source>
</evidence>
<dbReference type="PANTHER" id="PTHR31272">
    <property type="entry name" value="CYTOCHROME C-TYPE BIOGENESIS PROTEIN HI_1454-RELATED"/>
    <property type="match status" value="1"/>
</dbReference>
<feature type="transmembrane region" description="Helical" evidence="6">
    <location>
        <begin position="75"/>
        <end position="98"/>
    </location>
</feature>
<dbReference type="AlphaFoldDB" id="A0AAP2RCA4"/>
<dbReference type="EMBL" id="PGCK01000001">
    <property type="protein sequence ID" value="MCD1293410.1"/>
    <property type="molecule type" value="Genomic_DNA"/>
</dbReference>
<comment type="caution">
    <text evidence="8">The sequence shown here is derived from an EMBL/GenBank/DDBJ whole genome shotgun (WGS) entry which is preliminary data.</text>
</comment>
<proteinExistence type="inferred from homology"/>
<feature type="transmembrane region" description="Helical" evidence="6">
    <location>
        <begin position="199"/>
        <end position="219"/>
    </location>
</feature>
<dbReference type="GO" id="GO:0017004">
    <property type="term" value="P:cytochrome complex assembly"/>
    <property type="evidence" value="ECO:0007669"/>
    <property type="project" value="InterPro"/>
</dbReference>
<evidence type="ECO:0000256" key="2">
    <source>
        <dbReference type="ARBA" id="ARBA00006143"/>
    </source>
</evidence>
<feature type="transmembrane region" description="Helical" evidence="6">
    <location>
        <begin position="42"/>
        <end position="69"/>
    </location>
</feature>
<dbReference type="Pfam" id="PF02683">
    <property type="entry name" value="DsbD_TM"/>
    <property type="match status" value="1"/>
</dbReference>
<comment type="subcellular location">
    <subcellularLocation>
        <location evidence="1">Membrane</location>
        <topology evidence="1">Multi-pass membrane protein</topology>
    </subcellularLocation>
</comment>